<dbReference type="OrthoDB" id="691790at2759"/>
<dbReference type="CDD" id="cd23509">
    <property type="entry name" value="Gnk2-like"/>
    <property type="match status" value="2"/>
</dbReference>
<dbReference type="PROSITE" id="PS51473">
    <property type="entry name" value="GNK2"/>
    <property type="match status" value="2"/>
</dbReference>
<dbReference type="InterPro" id="IPR002902">
    <property type="entry name" value="GNK2"/>
</dbReference>
<accession>A0A834ZZQ7</accession>
<evidence type="ECO:0000256" key="1">
    <source>
        <dbReference type="ARBA" id="ARBA00022729"/>
    </source>
</evidence>
<dbReference type="Proteomes" id="UP000636709">
    <property type="component" value="Unassembled WGS sequence"/>
</dbReference>
<feature type="signal peptide" evidence="3">
    <location>
        <begin position="1"/>
        <end position="25"/>
    </location>
</feature>
<evidence type="ECO:0000259" key="4">
    <source>
        <dbReference type="PROSITE" id="PS51473"/>
    </source>
</evidence>
<evidence type="ECO:0000256" key="2">
    <source>
        <dbReference type="ARBA" id="ARBA00022737"/>
    </source>
</evidence>
<dbReference type="Pfam" id="PF01657">
    <property type="entry name" value="Stress-antifung"/>
    <property type="match status" value="2"/>
</dbReference>
<dbReference type="AlphaFoldDB" id="A0A834ZZQ7"/>
<dbReference type="InterPro" id="IPR038408">
    <property type="entry name" value="GNK2_sf"/>
</dbReference>
<dbReference type="PANTHER" id="PTHR32099">
    <property type="entry name" value="CYSTEINE-RICH REPEAT SECRETORY PROTEIN"/>
    <property type="match status" value="1"/>
</dbReference>
<feature type="domain" description="Gnk2-homologous" evidence="4">
    <location>
        <begin position="139"/>
        <end position="253"/>
    </location>
</feature>
<keyword evidence="6" id="KW-1185">Reference proteome</keyword>
<proteinExistence type="predicted"/>
<dbReference type="EMBL" id="JACEFO010003320">
    <property type="protein sequence ID" value="KAF8641426.1"/>
    <property type="molecule type" value="Genomic_DNA"/>
</dbReference>
<sequence>MSQHNFFVIAMTWLFTGTIVLVVLGQPYTAYYPYCSNTDNYTMASEYQVNLVSLMSDLPQGAINNRGFYTSMAGEAPDRVYGLTMCYVDRNWTQCQDCVRAAAAGVQQTCPFSREMEACYDACILRYSNVPFFSVADPTTAVYMFLRSSVVSDAPSMVAARQTLMSQLAAGAAAAESSPQLLGLANGSVGYTDSLGAQQVIYGLTQCTRDLNASECTRCLTETVNDLSSTFPNDTYGAVKAYSCYVVYSVGGDFLTITLPP</sequence>
<reference evidence="5" key="1">
    <citation type="submission" date="2020-07" db="EMBL/GenBank/DDBJ databases">
        <title>Genome sequence and genetic diversity analysis of an under-domesticated orphan crop, white fonio (Digitaria exilis).</title>
        <authorList>
            <person name="Bennetzen J.L."/>
            <person name="Chen S."/>
            <person name="Ma X."/>
            <person name="Wang X."/>
            <person name="Yssel A.E.J."/>
            <person name="Chaluvadi S.R."/>
            <person name="Johnson M."/>
            <person name="Gangashetty P."/>
            <person name="Hamidou F."/>
            <person name="Sanogo M.D."/>
            <person name="Zwaenepoel A."/>
            <person name="Wallace J."/>
            <person name="Van De Peer Y."/>
            <person name="Van Deynze A."/>
        </authorList>
    </citation>
    <scope>NUCLEOTIDE SEQUENCE</scope>
    <source>
        <tissue evidence="5">Leaves</tissue>
    </source>
</reference>
<feature type="domain" description="Gnk2-homologous" evidence="4">
    <location>
        <begin position="29"/>
        <end position="132"/>
    </location>
</feature>
<comment type="caution">
    <text evidence="5">The sequence shown here is derived from an EMBL/GenBank/DDBJ whole genome shotgun (WGS) entry which is preliminary data.</text>
</comment>
<organism evidence="5 6">
    <name type="scientific">Digitaria exilis</name>
    <dbReference type="NCBI Taxonomy" id="1010633"/>
    <lineage>
        <taxon>Eukaryota</taxon>
        <taxon>Viridiplantae</taxon>
        <taxon>Streptophyta</taxon>
        <taxon>Embryophyta</taxon>
        <taxon>Tracheophyta</taxon>
        <taxon>Spermatophyta</taxon>
        <taxon>Magnoliopsida</taxon>
        <taxon>Liliopsida</taxon>
        <taxon>Poales</taxon>
        <taxon>Poaceae</taxon>
        <taxon>PACMAD clade</taxon>
        <taxon>Panicoideae</taxon>
        <taxon>Panicodae</taxon>
        <taxon>Paniceae</taxon>
        <taxon>Anthephorinae</taxon>
        <taxon>Digitaria</taxon>
    </lineage>
</organism>
<name>A0A834ZZQ7_9POAL</name>
<feature type="chain" id="PRO_5032549429" description="Gnk2-homologous domain-containing protein" evidence="3">
    <location>
        <begin position="26"/>
        <end position="261"/>
    </location>
</feature>
<keyword evidence="1 3" id="KW-0732">Signal</keyword>
<protein>
    <recommendedName>
        <fullName evidence="4">Gnk2-homologous domain-containing protein</fullName>
    </recommendedName>
</protein>
<evidence type="ECO:0000313" key="5">
    <source>
        <dbReference type="EMBL" id="KAF8641426.1"/>
    </source>
</evidence>
<evidence type="ECO:0000313" key="6">
    <source>
        <dbReference type="Proteomes" id="UP000636709"/>
    </source>
</evidence>
<dbReference type="PANTHER" id="PTHR32099:SF102">
    <property type="entry name" value="OS12G0608700 PROTEIN"/>
    <property type="match status" value="1"/>
</dbReference>
<evidence type="ECO:0000256" key="3">
    <source>
        <dbReference type="SAM" id="SignalP"/>
    </source>
</evidence>
<keyword evidence="2" id="KW-0677">Repeat</keyword>
<dbReference type="Gene3D" id="3.30.430.20">
    <property type="entry name" value="Gnk2 domain, C-X8-C-X2-C motif"/>
    <property type="match status" value="2"/>
</dbReference>
<gene>
    <name evidence="5" type="ORF">HU200_067836</name>
</gene>